<protein>
    <submittedName>
        <fullName evidence="7 8">Tumor necrosis factor receptor superfamily member 5-like isoform X1</fullName>
    </submittedName>
</protein>
<dbReference type="Gene3D" id="2.10.50.10">
    <property type="entry name" value="Tumor Necrosis Factor Receptor, subunit A, domain 2"/>
    <property type="match status" value="2"/>
</dbReference>
<gene>
    <name evidence="7 8" type="primary">LOC113116245</name>
</gene>
<dbReference type="InterPro" id="IPR001368">
    <property type="entry name" value="TNFR/NGFR_Cys_rich_reg"/>
</dbReference>
<comment type="caution">
    <text evidence="1">Lacks conserved residue(s) required for the propagation of feature annotation.</text>
</comment>
<dbReference type="InterPro" id="IPR053126">
    <property type="entry name" value="CD27_receptor"/>
</dbReference>
<dbReference type="PANTHER" id="PTHR47496:SF1">
    <property type="entry name" value="CD27 ANTIGEN"/>
    <property type="match status" value="1"/>
</dbReference>
<feature type="repeat" description="TNFR-Cys" evidence="1">
    <location>
        <begin position="75"/>
        <end position="117"/>
    </location>
</feature>
<evidence type="ECO:0000256" key="1">
    <source>
        <dbReference type="PROSITE-ProRule" id="PRU00206"/>
    </source>
</evidence>
<accession>A0A6P6R3L5</accession>
<keyword evidence="6" id="KW-1185">Reference proteome</keyword>
<dbReference type="PANTHER" id="PTHR47496">
    <property type="entry name" value="CD27"/>
    <property type="match status" value="1"/>
</dbReference>
<dbReference type="GeneID" id="113116245"/>
<keyword evidence="3" id="KW-0472">Membrane</keyword>
<sequence length="227" mass="25182">MCHSEPSHASFFSSSKMLALLSVLLLSSHVLPLVQSTSCDDKTEYLYDQTCCKKCKPGEYVLENCKYQSATQCATCGNGFFTNDYNSYFNWCPDCRTCTKDHMTYKKNCTTTSNAVCTCVEGYRCTDSDCQACEKIQTATVPSAITTTIPPTHDIMWISVSLCCACVCVCVLLTCFLLISRNARQYGWIMPASPDKSNSGSSQCTEEEEVPMPVQEMCGKTEKLEDV</sequence>
<proteinExistence type="predicted"/>
<evidence type="ECO:0000256" key="3">
    <source>
        <dbReference type="SAM" id="Phobius"/>
    </source>
</evidence>
<evidence type="ECO:0000256" key="4">
    <source>
        <dbReference type="SAM" id="SignalP"/>
    </source>
</evidence>
<feature type="transmembrane region" description="Helical" evidence="3">
    <location>
        <begin position="155"/>
        <end position="179"/>
    </location>
</feature>
<evidence type="ECO:0000256" key="2">
    <source>
        <dbReference type="SAM" id="MobiDB-lite"/>
    </source>
</evidence>
<feature type="domain" description="TNFR-Cys" evidence="5">
    <location>
        <begin position="75"/>
        <end position="117"/>
    </location>
</feature>
<dbReference type="RefSeq" id="XP_026140061.1">
    <property type="nucleotide sequence ID" value="XM_026284276.1"/>
</dbReference>
<dbReference type="Proteomes" id="UP000515129">
    <property type="component" value="Chromosome 16"/>
</dbReference>
<evidence type="ECO:0000259" key="5">
    <source>
        <dbReference type="PROSITE" id="PS50050"/>
    </source>
</evidence>
<dbReference type="CDD" id="cd00185">
    <property type="entry name" value="TNFRSF"/>
    <property type="match status" value="1"/>
</dbReference>
<evidence type="ECO:0000313" key="8">
    <source>
        <dbReference type="RefSeq" id="XP_026140063.1"/>
    </source>
</evidence>
<name>A0A6P6R3L5_CARAU</name>
<dbReference type="PROSITE" id="PS50050">
    <property type="entry name" value="TNFR_NGFR_2"/>
    <property type="match status" value="1"/>
</dbReference>
<feature type="signal peptide" evidence="4">
    <location>
        <begin position="1"/>
        <end position="36"/>
    </location>
</feature>
<dbReference type="OrthoDB" id="9950067at2759"/>
<dbReference type="AlphaFoldDB" id="A0A6P6R3L5"/>
<organism evidence="6 7">
    <name type="scientific">Carassius auratus</name>
    <name type="common">Goldfish</name>
    <dbReference type="NCBI Taxonomy" id="7957"/>
    <lineage>
        <taxon>Eukaryota</taxon>
        <taxon>Metazoa</taxon>
        <taxon>Chordata</taxon>
        <taxon>Craniata</taxon>
        <taxon>Vertebrata</taxon>
        <taxon>Euteleostomi</taxon>
        <taxon>Actinopterygii</taxon>
        <taxon>Neopterygii</taxon>
        <taxon>Teleostei</taxon>
        <taxon>Ostariophysi</taxon>
        <taxon>Cypriniformes</taxon>
        <taxon>Cyprinidae</taxon>
        <taxon>Cyprininae</taxon>
        <taxon>Carassius</taxon>
    </lineage>
</organism>
<evidence type="ECO:0000313" key="6">
    <source>
        <dbReference type="Proteomes" id="UP000515129"/>
    </source>
</evidence>
<keyword evidence="4" id="KW-0732">Signal</keyword>
<dbReference type="RefSeq" id="XP_026140063.1">
    <property type="nucleotide sequence ID" value="XM_026284278.1"/>
</dbReference>
<dbReference type="SMART" id="SM00208">
    <property type="entry name" value="TNFR"/>
    <property type="match status" value="2"/>
</dbReference>
<feature type="chain" id="PRO_5044650471" evidence="4">
    <location>
        <begin position="37"/>
        <end position="227"/>
    </location>
</feature>
<keyword evidence="3" id="KW-0812">Transmembrane</keyword>
<feature type="compositionally biased region" description="Polar residues" evidence="2">
    <location>
        <begin position="195"/>
        <end position="204"/>
    </location>
</feature>
<dbReference type="GO" id="GO:0009897">
    <property type="term" value="C:external side of plasma membrane"/>
    <property type="evidence" value="ECO:0007669"/>
    <property type="project" value="TreeGrafter"/>
</dbReference>
<dbReference type="SUPFAM" id="SSF57586">
    <property type="entry name" value="TNF receptor-like"/>
    <property type="match status" value="2"/>
</dbReference>
<feature type="region of interest" description="Disordered" evidence="2">
    <location>
        <begin position="193"/>
        <end position="212"/>
    </location>
</feature>
<dbReference type="KEGG" id="caua:113116245"/>
<dbReference type="GO" id="GO:0043066">
    <property type="term" value="P:negative regulation of apoptotic process"/>
    <property type="evidence" value="ECO:0007669"/>
    <property type="project" value="TreeGrafter"/>
</dbReference>
<dbReference type="PROSITE" id="PS00652">
    <property type="entry name" value="TNFR_NGFR_1"/>
    <property type="match status" value="1"/>
</dbReference>
<keyword evidence="3" id="KW-1133">Transmembrane helix</keyword>
<evidence type="ECO:0000313" key="7">
    <source>
        <dbReference type="RefSeq" id="XP_026140061.1"/>
    </source>
</evidence>
<reference evidence="7 8" key="1">
    <citation type="submission" date="2025-04" db="UniProtKB">
        <authorList>
            <consortium name="RefSeq"/>
        </authorList>
    </citation>
    <scope>IDENTIFICATION</scope>
    <source>
        <strain evidence="7 8">Wakin</strain>
        <tissue evidence="7 8">Muscle</tissue>
    </source>
</reference>